<feature type="transmembrane region" description="Helical" evidence="10">
    <location>
        <begin position="2461"/>
        <end position="2484"/>
    </location>
</feature>
<feature type="transmembrane region" description="Helical" evidence="10">
    <location>
        <begin position="1473"/>
        <end position="1493"/>
    </location>
</feature>
<keyword evidence="5 10" id="KW-1133">Transmembrane helix</keyword>
<feature type="compositionally biased region" description="Basic residues" evidence="9">
    <location>
        <begin position="2053"/>
        <end position="2070"/>
    </location>
</feature>
<dbReference type="SUPFAM" id="SSF49313">
    <property type="entry name" value="Cadherin-like"/>
    <property type="match status" value="3"/>
</dbReference>
<feature type="compositionally biased region" description="Basic residues" evidence="9">
    <location>
        <begin position="2088"/>
        <end position="2098"/>
    </location>
</feature>
<evidence type="ECO:0000259" key="11">
    <source>
        <dbReference type="PROSITE" id="PS50268"/>
    </source>
</evidence>
<feature type="region of interest" description="Disordered" evidence="9">
    <location>
        <begin position="1073"/>
        <end position="1095"/>
    </location>
</feature>
<dbReference type="InterPro" id="IPR020894">
    <property type="entry name" value="Cadherin_CS"/>
</dbReference>
<dbReference type="GO" id="GO:0005509">
    <property type="term" value="F:calcium ion binding"/>
    <property type="evidence" value="ECO:0007669"/>
    <property type="project" value="UniProtKB-UniRule"/>
</dbReference>
<dbReference type="SMART" id="SM00112">
    <property type="entry name" value="CA"/>
    <property type="match status" value="3"/>
</dbReference>
<feature type="domain" description="Cadherin" evidence="11">
    <location>
        <begin position="102"/>
        <end position="230"/>
    </location>
</feature>
<feature type="domain" description="Cadherin" evidence="11">
    <location>
        <begin position="358"/>
        <end position="460"/>
    </location>
</feature>
<dbReference type="InterPro" id="IPR002126">
    <property type="entry name" value="Cadherin-like_dom"/>
</dbReference>
<evidence type="ECO:0000256" key="8">
    <source>
        <dbReference type="PROSITE-ProRule" id="PRU00043"/>
    </source>
</evidence>
<dbReference type="Pfam" id="PF00028">
    <property type="entry name" value="Cadherin"/>
    <property type="match status" value="2"/>
</dbReference>
<feature type="region of interest" description="Disordered" evidence="9">
    <location>
        <begin position="1834"/>
        <end position="1880"/>
    </location>
</feature>
<feature type="compositionally biased region" description="Low complexity" evidence="9">
    <location>
        <begin position="2074"/>
        <end position="2087"/>
    </location>
</feature>
<evidence type="ECO:0000313" key="13">
    <source>
        <dbReference type="WBParaSite" id="maker-uti_cns_0006531-snap-gene-0.3-mRNA-1"/>
    </source>
</evidence>
<evidence type="ECO:0000256" key="5">
    <source>
        <dbReference type="ARBA" id="ARBA00022989"/>
    </source>
</evidence>
<dbReference type="InterPro" id="IPR033466">
    <property type="entry name" value="Cornichon_conserved"/>
</dbReference>
<dbReference type="PANTHER" id="PTHR24028:SF328">
    <property type="entry name" value="CADHERIN-3"/>
    <property type="match status" value="1"/>
</dbReference>
<dbReference type="GO" id="GO:0016192">
    <property type="term" value="P:vesicle-mediated transport"/>
    <property type="evidence" value="ECO:0007669"/>
    <property type="project" value="InterPro"/>
</dbReference>
<evidence type="ECO:0000256" key="3">
    <source>
        <dbReference type="ARBA" id="ARBA00022737"/>
    </source>
</evidence>
<dbReference type="PRINTS" id="PR00205">
    <property type="entry name" value="CADHERIN"/>
</dbReference>
<dbReference type="WBParaSite" id="maker-uti_cns_0006531-snap-gene-0.3-mRNA-1">
    <property type="protein sequence ID" value="maker-uti_cns_0006531-snap-gene-0.3-mRNA-1"/>
    <property type="gene ID" value="maker-uti_cns_0006531-snap-gene-0.3"/>
</dbReference>
<dbReference type="PROSITE" id="PS00232">
    <property type="entry name" value="CADHERIN_1"/>
    <property type="match status" value="2"/>
</dbReference>
<keyword evidence="7" id="KW-0325">Glycoprotein</keyword>
<dbReference type="GO" id="GO:0005886">
    <property type="term" value="C:plasma membrane"/>
    <property type="evidence" value="ECO:0007669"/>
    <property type="project" value="InterPro"/>
</dbReference>
<feature type="compositionally biased region" description="Low complexity" evidence="9">
    <location>
        <begin position="1936"/>
        <end position="1949"/>
    </location>
</feature>
<dbReference type="Proteomes" id="UP000095280">
    <property type="component" value="Unplaced"/>
</dbReference>
<feature type="compositionally biased region" description="Low complexity" evidence="9">
    <location>
        <begin position="1838"/>
        <end position="1858"/>
    </location>
</feature>
<dbReference type="InterPro" id="IPR015919">
    <property type="entry name" value="Cadherin-like_sf"/>
</dbReference>
<dbReference type="CDD" id="cd11304">
    <property type="entry name" value="Cadherin_repeat"/>
    <property type="match status" value="3"/>
</dbReference>
<dbReference type="GO" id="GO:0007156">
    <property type="term" value="P:homophilic cell adhesion via plasma membrane adhesion molecules"/>
    <property type="evidence" value="ECO:0007669"/>
    <property type="project" value="InterPro"/>
</dbReference>
<keyword evidence="2 10" id="KW-0812">Transmembrane</keyword>
<feature type="compositionally biased region" description="Basic residues" evidence="9">
    <location>
        <begin position="1995"/>
        <end position="2010"/>
    </location>
</feature>
<feature type="transmembrane region" description="Helical" evidence="10">
    <location>
        <begin position="1708"/>
        <end position="1732"/>
    </location>
</feature>
<organism evidence="12 13">
    <name type="scientific">Macrostomum lignano</name>
    <dbReference type="NCBI Taxonomy" id="282301"/>
    <lineage>
        <taxon>Eukaryota</taxon>
        <taxon>Metazoa</taxon>
        <taxon>Spiralia</taxon>
        <taxon>Lophotrochozoa</taxon>
        <taxon>Platyhelminthes</taxon>
        <taxon>Rhabditophora</taxon>
        <taxon>Macrostomorpha</taxon>
        <taxon>Macrostomida</taxon>
        <taxon>Macrostomidae</taxon>
        <taxon>Macrostomum</taxon>
    </lineage>
</organism>
<feature type="region of interest" description="Disordered" evidence="9">
    <location>
        <begin position="877"/>
        <end position="900"/>
    </location>
</feature>
<feature type="domain" description="Cadherin" evidence="11">
    <location>
        <begin position="1"/>
        <end position="100"/>
    </location>
</feature>
<evidence type="ECO:0000256" key="6">
    <source>
        <dbReference type="ARBA" id="ARBA00023136"/>
    </source>
</evidence>
<evidence type="ECO:0000313" key="12">
    <source>
        <dbReference type="Proteomes" id="UP000095280"/>
    </source>
</evidence>
<dbReference type="Pfam" id="PF03311">
    <property type="entry name" value="Cornichon"/>
    <property type="match status" value="1"/>
</dbReference>
<dbReference type="SMART" id="SM01398">
    <property type="entry name" value="Cornichon"/>
    <property type="match status" value="1"/>
</dbReference>
<evidence type="ECO:0000256" key="9">
    <source>
        <dbReference type="SAM" id="MobiDB-lite"/>
    </source>
</evidence>
<evidence type="ECO:0000256" key="1">
    <source>
        <dbReference type="ARBA" id="ARBA00004167"/>
    </source>
</evidence>
<feature type="compositionally biased region" description="Basic residues" evidence="9">
    <location>
        <begin position="2138"/>
        <end position="2153"/>
    </location>
</feature>
<evidence type="ECO:0000256" key="4">
    <source>
        <dbReference type="ARBA" id="ARBA00022837"/>
    </source>
</evidence>
<feature type="transmembrane region" description="Helical" evidence="10">
    <location>
        <begin position="2528"/>
        <end position="2547"/>
    </location>
</feature>
<name>A0A1I8HJN6_9PLAT</name>
<feature type="transmembrane region" description="Helical" evidence="10">
    <location>
        <begin position="561"/>
        <end position="584"/>
    </location>
</feature>
<feature type="region of interest" description="Disordered" evidence="9">
    <location>
        <begin position="1218"/>
        <end position="1248"/>
    </location>
</feature>
<accession>A0A1I8HJN6</accession>
<evidence type="ECO:0000256" key="10">
    <source>
        <dbReference type="SAM" id="Phobius"/>
    </source>
</evidence>
<keyword evidence="12" id="KW-1185">Reference proteome</keyword>
<dbReference type="PROSITE" id="PS50268">
    <property type="entry name" value="CADHERIN_2"/>
    <property type="match status" value="3"/>
</dbReference>
<dbReference type="Gene3D" id="2.60.40.60">
    <property type="entry name" value="Cadherins"/>
    <property type="match status" value="4"/>
</dbReference>
<protein>
    <submittedName>
        <fullName evidence="13">Cadherin domain-containing protein</fullName>
    </submittedName>
</protein>
<keyword evidence="3" id="KW-0677">Repeat</keyword>
<reference evidence="13" key="1">
    <citation type="submission" date="2016-11" db="UniProtKB">
        <authorList>
            <consortium name="WormBaseParasite"/>
        </authorList>
    </citation>
    <scope>IDENTIFICATION</scope>
</reference>
<evidence type="ECO:0000256" key="7">
    <source>
        <dbReference type="ARBA" id="ARBA00023180"/>
    </source>
</evidence>
<dbReference type="InterPro" id="IPR003377">
    <property type="entry name" value="Cornichon"/>
</dbReference>
<feature type="compositionally biased region" description="Low complexity" evidence="9">
    <location>
        <begin position="1188"/>
        <end position="1202"/>
    </location>
</feature>
<feature type="region of interest" description="Disordered" evidence="9">
    <location>
        <begin position="1761"/>
        <end position="1784"/>
    </location>
</feature>
<evidence type="ECO:0000256" key="2">
    <source>
        <dbReference type="ARBA" id="ARBA00022692"/>
    </source>
</evidence>
<proteinExistence type="predicted"/>
<feature type="region of interest" description="Disordered" evidence="9">
    <location>
        <begin position="1175"/>
        <end position="1205"/>
    </location>
</feature>
<sequence length="2774" mass="296713">ISEATSVGSLLTRVLAYDNDTGLFGTVHYRILSGGGGKFALNDTSGELRLGQALDRDVPGGEEYSLLIEAFDNPGSADSLRTSRAMMISVLDVNDNPPRFAQDNFTITSLLESMDSNQLIREISATDADTGVNAQISFSLRAIPVAKAIDQDYGNNTIVRFDLTSSNGDNAAFNIDAVSGLLTVATNLNREVKSEYRFSIKAYDLGVPPLTTMVNIVVQVLDVDESPPVFGPDSRVQQLSVPENSVPSSLIPGLTISGVRVGSIAKASDPDVTDKSTPICYFMLAAYEWKNATNHRVKRYLDTTPIAYNPNNATMALIVVNVGDVNDNPPVWKNSIYYGGVRVTDPPSTTVFNFAEFVTDADIGNNSLLTFGMTGPTPDNQKLRTQLASREILDSVFTLDNRTGVLKTGDKTYFQETMTGAVSFNVTASDSKYLATTMCTIYLLSLEQQLIVVMSGVPANATRIRDAFVSYLSNITGWRIVVDNIVTHKNDDGTADNSKTDMYIHAINLKDNSIVPAATVRDKVDLLWPEMVAIYKTFGVLQVKLASQPASSDSILEIMRIALIVVACSLAILLFFACVSLWSCRRMYRRKLKAATAVAFGTNGHSNAPRTPGTNMHTYEGSNPIWLEAYNMNQYDNKNFESSDKGDSIDSSQMEPADQQIEMRFDEVEKTMEFLNDNISESGSTNFRNSREMLSSAVDAGPDILAEPTPGPGDDGLAPLNAQPVIAQPHREGSAGQVEVVTVPVVARPNGIGHVTVVRHSRRRVGHDQAGAHGRLGEANKGGEVVAELGVRLADKFNGVVARPEARLSVERRPDGVQDSGGCVPIPNAHRQGAGDTQGRGAGQSRLHNQAVLQVQSGCKVVQLETGLQDVDRLLGSIPHGRHQPGAAREEAPRPQPLTQHAQLQAGCGLLEELVIRTGCAALAATAAVQEAVDGVRVQSHAENAKVGQANTAELVAEEVKLKADVSVAKKQAPSVGGRGERLQNFLWAGGQLPAVAPANRQPEICAPTQAFGTFRTGHRAAQSRRDGVAHRVAERYVALAEQPNKVASLLDVQWARDLQNAKSCHGSLGASGAVRQEATQNRRPVEGAGAVGHGGQDRQLAVDVLDGFASSQARVQSGLRSFSSFGGLEACQEVPGSLQQGSAYSAYLGNREQQPLQYGVVKIVKILSNKVEQGAKARPQTVPAPREAATCPTPAPVAAEAPPDRALREPAVDLAPATEPLLNGSPGRPSELPGETGTQPGELRCPNGDRAGRVAAADGEQRIDGVPLAGQLDVFARLGALLQPPLSVLRRQRGERQAALSHGVGDSLHGLAVGVLVAQQRGHTAGQIQPQLFDTLRRDHGAEPGRHAGLLSGQQELRVGWRLCAHQAQIGFENQPTSVFGVCLLLQLAQYSVGLVLLPVAAGNVRSLRFDKDKSVQTGIGWPERLVRIAGLLCRYDLGPLLARPLQLLDARRQYRISNAIRANPPACRMSLILVFPLLLLFMPGCCSRLLAAAVGNANATFLVAGSGQAGMFLRPDGPQFKAPPSQELTLRQLYDCFAVLDAVCLTGGFDGLLRLDTDGRTTAQWNAEHSLLSSLRSALFAAHSPDRPAERLALCFILQTPDIFDQTRPRQDPVCLHFAGGGFDLEKAILPAQRTLCRIGGGESDTVFFLCQRPAPPLPPTTPPRPGRASVLVPDQLEPLPPEEAAASASASASAAASVARIRCALMWLAGSLTALVALLAACLLLHAVAQGRTSQRQSTVAAAAEAAALPDASLLMSSSTLPRSAPANRRQTQHGGRGAATTEKAALMLTIGRDEDEFAACGADEDRETGSPAGSQCGFCRAHGAYWESSTPLPDGASAETGAAAAADSRATSRSFHSRSGRRCAQSGAAPAGRRTPRIASRILAASASLMPAAGRGGPRHTAAREEAGSAGGGWANTDRESLPAPPLPDGKSSSAASCRSISRSRPGVSTDSASSISAPASAACSSGKCSKSALPETCSESESESSETKVTRRMRQKMQSRGTKQRHSPDNCGQTTTSAKGGGTRRGAPNRREGETGKGAPKAETGRRGAPRQKTAQRARRRKAQRAKAGDGAARQAENGARAPRQRTAQRARQRNGATRQGRKRRQGATAGNGATRQGRERRHAPRQETATGRHGRERRHAPRQRTALRAKAEDGATRQRQRTALRAKAEDGATRQGRGWRYAPKAEDGAARQAEDGATRQRQRERACGAVWSRPDTWHARYLTGSGGAMPKSSPLPDIVRDEAQAGARVRRTEQPRRALLRATTSDDSRRRAKTGRAVRTPGPDVAQALVALRTEPQAWHRLSQPCGPNLRRGTGSRSLADRTSGVAQALAALRTVRQKRGRPALSHEPAELSRILLTLGCELAGLSRISLTLGCELAGLSRSLDGACLCAGSAEQESRCEAGSAELVSVGPPKLCHVIGVAASYAVIAFDELQNDYKNPIDQCRSLNSLVLPEYIVHALMSLMFLFSGQLFSFILNLPLAAYHVKRYIDRPVLSSPGLYDPTSIMNADKLRRAMREGWVKLAIYLCSFFYYLYCMIYVLHEHTCANPWALALKGTATRPRPLVDCPPLDDATDGKGCLARWSSDSHDVGCNHGTIDPDEGKAKGTLLNEVTMTNGRISKVTTGYLLMICVCLVAMMFVANPEAATIVPSDANAVPSALRCPDGRIPLNSPQARCRSQPQLQWAGRRCENDSLDFSCPHGYDCLAEGICCEPPQLPQPQVHLCRMSRSGSKAVDIVGSCSANSDCKGYDSLASRCCSGSCVLLKQRRF</sequence>
<dbReference type="PANTHER" id="PTHR24028">
    <property type="entry name" value="CADHERIN-87A"/>
    <property type="match status" value="1"/>
</dbReference>
<dbReference type="PROSITE" id="PS01340">
    <property type="entry name" value="CORNICHON"/>
    <property type="match status" value="1"/>
</dbReference>
<dbReference type="InterPro" id="IPR050174">
    <property type="entry name" value="Protocadherin/Cadherin-CA"/>
</dbReference>
<feature type="transmembrane region" description="Helical" evidence="10">
    <location>
        <begin position="2628"/>
        <end position="2646"/>
    </location>
</feature>
<feature type="region of interest" description="Disordered" evidence="9">
    <location>
        <begin position="1893"/>
        <end position="2214"/>
    </location>
</feature>
<feature type="region of interest" description="Disordered" evidence="9">
    <location>
        <begin position="811"/>
        <end position="843"/>
    </location>
</feature>
<comment type="subcellular location">
    <subcellularLocation>
        <location evidence="1">Membrane</location>
        <topology evidence="1">Single-pass membrane protein</topology>
    </subcellularLocation>
</comment>
<feature type="compositionally biased region" description="Low complexity" evidence="9">
    <location>
        <begin position="1956"/>
        <end position="1977"/>
    </location>
</feature>
<keyword evidence="4 8" id="KW-0106">Calcium</keyword>
<keyword evidence="6 10" id="KW-0472">Membrane</keyword>
<feature type="compositionally biased region" description="Basic and acidic residues" evidence="9">
    <location>
        <begin position="2189"/>
        <end position="2212"/>
    </location>
</feature>